<name>A0A7W9YFU5_9ACTN</name>
<dbReference type="Proteomes" id="UP000546642">
    <property type="component" value="Unassembled WGS sequence"/>
</dbReference>
<dbReference type="AlphaFoldDB" id="A0A7W9YFU5"/>
<reference evidence="1 2" key="1">
    <citation type="submission" date="2020-08" db="EMBL/GenBank/DDBJ databases">
        <title>Sequencing the genomes of 1000 actinobacteria strains.</title>
        <authorList>
            <person name="Klenk H.-P."/>
        </authorList>
    </citation>
    <scope>NUCLEOTIDE SEQUENCE [LARGE SCALE GENOMIC DNA]</scope>
    <source>
        <strain evidence="1 2">DSM 46659</strain>
    </source>
</reference>
<sequence>MASGLDLRELQVGIFGTRADLHWYLEEIRTLLDEMRNHGSPELTYDLHHLESDEPLSPDEAEEDGMSVAEGYDELPEQWRVEHPNESPGSRTTFEVRVGLLSTEEEADHLVDRLPALICPEEFHKGPCHMPWTSSCHPPAGDADRARLEARYGHLRD</sequence>
<gene>
    <name evidence="1" type="ORF">HNR23_001372</name>
</gene>
<evidence type="ECO:0000313" key="1">
    <source>
        <dbReference type="EMBL" id="MBB6171312.1"/>
    </source>
</evidence>
<dbReference type="RefSeq" id="WP_184074605.1">
    <property type="nucleotide sequence ID" value="NZ_JACHDS010000001.1"/>
</dbReference>
<proteinExistence type="predicted"/>
<accession>A0A7W9YFU5</accession>
<protein>
    <submittedName>
        <fullName evidence="1">Uncharacterized protein</fullName>
    </submittedName>
</protein>
<evidence type="ECO:0000313" key="2">
    <source>
        <dbReference type="Proteomes" id="UP000546642"/>
    </source>
</evidence>
<comment type="caution">
    <text evidence="1">The sequence shown here is derived from an EMBL/GenBank/DDBJ whole genome shotgun (WGS) entry which is preliminary data.</text>
</comment>
<dbReference type="EMBL" id="JACHDS010000001">
    <property type="protein sequence ID" value="MBB6171312.1"/>
    <property type="molecule type" value="Genomic_DNA"/>
</dbReference>
<organism evidence="1 2">
    <name type="scientific">Nocardiopsis mwathae</name>
    <dbReference type="NCBI Taxonomy" id="1472723"/>
    <lineage>
        <taxon>Bacteria</taxon>
        <taxon>Bacillati</taxon>
        <taxon>Actinomycetota</taxon>
        <taxon>Actinomycetes</taxon>
        <taxon>Streptosporangiales</taxon>
        <taxon>Nocardiopsidaceae</taxon>
        <taxon>Nocardiopsis</taxon>
    </lineage>
</organism>
<keyword evidence="2" id="KW-1185">Reference proteome</keyword>